<dbReference type="OrthoDB" id="8062037at2759"/>
<dbReference type="InterPro" id="IPR052788">
    <property type="entry name" value="RING-type_E3_ligase_ATL"/>
</dbReference>
<evidence type="ECO:0000256" key="1">
    <source>
        <dbReference type="ARBA" id="ARBA00022723"/>
    </source>
</evidence>
<dbReference type="Gene3D" id="3.30.40.10">
    <property type="entry name" value="Zinc/RING finger domain, C3HC4 (zinc finger)"/>
    <property type="match status" value="1"/>
</dbReference>
<dbReference type="GO" id="GO:0008270">
    <property type="term" value="F:zinc ion binding"/>
    <property type="evidence" value="ECO:0007669"/>
    <property type="project" value="UniProtKB-KW"/>
</dbReference>
<dbReference type="PANTHER" id="PTHR45798">
    <property type="entry name" value="RING-H2 FINGER PROTEIN ATL61-RELATED-RELATED"/>
    <property type="match status" value="1"/>
</dbReference>
<comment type="caution">
    <text evidence="7">The sequence shown here is derived from an EMBL/GenBank/DDBJ whole genome shotgun (WGS) entry which is preliminary data.</text>
</comment>
<dbReference type="AlphaFoldDB" id="A0A0M0JIK9"/>
<keyword evidence="2 4" id="KW-0863">Zinc-finger</keyword>
<keyword evidence="8" id="KW-1185">Reference proteome</keyword>
<sequence>MASTDADEEPAEQAHAERLRILMTIRRQAYLIEVIEELNMQMRMAVAAREATEEEELMTALARSLEETHGGGYVSAPAPAAISGAKLASLDATLPSRPFHEARGFLLGGESALGGFECAVCIAEFEDKDECRVLGCMHCFHSCCIDKWLGRSEACPTCKHPVLLSS</sequence>
<feature type="coiled-coil region" evidence="5">
    <location>
        <begin position="35"/>
        <end position="68"/>
    </location>
</feature>
<evidence type="ECO:0000256" key="3">
    <source>
        <dbReference type="ARBA" id="ARBA00022833"/>
    </source>
</evidence>
<protein>
    <submittedName>
        <fullName evidence="7">Nedd4 ww domain-binding protein 2</fullName>
    </submittedName>
</protein>
<dbReference type="PROSITE" id="PS50089">
    <property type="entry name" value="ZF_RING_2"/>
    <property type="match status" value="1"/>
</dbReference>
<reference evidence="8" key="1">
    <citation type="journal article" date="2015" name="PLoS Genet.">
        <title>Genome Sequence and Transcriptome Analyses of Chrysochromulina tobin: Metabolic Tools for Enhanced Algal Fitness in the Prominent Order Prymnesiales (Haptophyceae).</title>
        <authorList>
            <person name="Hovde B.T."/>
            <person name="Deodato C.R."/>
            <person name="Hunsperger H.M."/>
            <person name="Ryken S.A."/>
            <person name="Yost W."/>
            <person name="Jha R.K."/>
            <person name="Patterson J."/>
            <person name="Monnat R.J. Jr."/>
            <person name="Barlow S.B."/>
            <person name="Starkenburg S.R."/>
            <person name="Cattolico R.A."/>
        </authorList>
    </citation>
    <scope>NUCLEOTIDE SEQUENCE</scope>
    <source>
        <strain evidence="8">CCMP291</strain>
    </source>
</reference>
<keyword evidence="3" id="KW-0862">Zinc</keyword>
<evidence type="ECO:0000313" key="8">
    <source>
        <dbReference type="Proteomes" id="UP000037460"/>
    </source>
</evidence>
<dbReference type="SMART" id="SM00184">
    <property type="entry name" value="RING"/>
    <property type="match status" value="1"/>
</dbReference>
<dbReference type="InterPro" id="IPR001841">
    <property type="entry name" value="Znf_RING"/>
</dbReference>
<proteinExistence type="predicted"/>
<dbReference type="EMBL" id="JWZX01002855">
    <property type="protein sequence ID" value="KOO26414.1"/>
    <property type="molecule type" value="Genomic_DNA"/>
</dbReference>
<accession>A0A0M0JIK9</accession>
<dbReference type="SUPFAM" id="SSF57850">
    <property type="entry name" value="RING/U-box"/>
    <property type="match status" value="1"/>
</dbReference>
<evidence type="ECO:0000259" key="6">
    <source>
        <dbReference type="PROSITE" id="PS50089"/>
    </source>
</evidence>
<dbReference type="Proteomes" id="UP000037460">
    <property type="component" value="Unassembled WGS sequence"/>
</dbReference>
<dbReference type="PANTHER" id="PTHR45798:SF88">
    <property type="entry name" value="RING-H2 FINGER PROTEIN ATL61-RELATED"/>
    <property type="match status" value="1"/>
</dbReference>
<keyword evidence="5" id="KW-0175">Coiled coil</keyword>
<evidence type="ECO:0000256" key="2">
    <source>
        <dbReference type="ARBA" id="ARBA00022771"/>
    </source>
</evidence>
<name>A0A0M0JIK9_9EUKA</name>
<feature type="domain" description="RING-type" evidence="6">
    <location>
        <begin position="118"/>
        <end position="159"/>
    </location>
</feature>
<gene>
    <name evidence="7" type="ORF">Ctob_009361</name>
</gene>
<dbReference type="InterPro" id="IPR013083">
    <property type="entry name" value="Znf_RING/FYVE/PHD"/>
</dbReference>
<keyword evidence="1" id="KW-0479">Metal-binding</keyword>
<evidence type="ECO:0000313" key="7">
    <source>
        <dbReference type="EMBL" id="KOO26414.1"/>
    </source>
</evidence>
<dbReference type="Pfam" id="PF13639">
    <property type="entry name" value="zf-RING_2"/>
    <property type="match status" value="1"/>
</dbReference>
<evidence type="ECO:0000256" key="4">
    <source>
        <dbReference type="PROSITE-ProRule" id="PRU00175"/>
    </source>
</evidence>
<evidence type="ECO:0000256" key="5">
    <source>
        <dbReference type="SAM" id="Coils"/>
    </source>
</evidence>
<organism evidence="7 8">
    <name type="scientific">Chrysochromulina tobinii</name>
    <dbReference type="NCBI Taxonomy" id="1460289"/>
    <lineage>
        <taxon>Eukaryota</taxon>
        <taxon>Haptista</taxon>
        <taxon>Haptophyta</taxon>
        <taxon>Prymnesiophyceae</taxon>
        <taxon>Prymnesiales</taxon>
        <taxon>Chrysochromulinaceae</taxon>
        <taxon>Chrysochromulina</taxon>
    </lineage>
</organism>